<dbReference type="Proteomes" id="UP000827092">
    <property type="component" value="Unassembled WGS sequence"/>
</dbReference>
<name>A0AAV6TSB5_9ARAC</name>
<dbReference type="AlphaFoldDB" id="A0AAV6TSB5"/>
<protein>
    <submittedName>
        <fullName evidence="1">Uncharacterized protein</fullName>
    </submittedName>
</protein>
<evidence type="ECO:0000313" key="1">
    <source>
        <dbReference type="EMBL" id="KAG8174320.1"/>
    </source>
</evidence>
<reference evidence="1 2" key="1">
    <citation type="journal article" date="2022" name="Nat. Ecol. Evol.">
        <title>A masculinizing supergene underlies an exaggerated male reproductive morph in a spider.</title>
        <authorList>
            <person name="Hendrickx F."/>
            <person name="De Corte Z."/>
            <person name="Sonet G."/>
            <person name="Van Belleghem S.M."/>
            <person name="Kostlbacher S."/>
            <person name="Vangestel C."/>
        </authorList>
    </citation>
    <scope>NUCLEOTIDE SEQUENCE [LARGE SCALE GENOMIC DNA]</scope>
    <source>
        <strain evidence="1">W744_W776</strain>
    </source>
</reference>
<evidence type="ECO:0000313" key="2">
    <source>
        <dbReference type="Proteomes" id="UP000827092"/>
    </source>
</evidence>
<proteinExistence type="predicted"/>
<comment type="caution">
    <text evidence="1">The sequence shown here is derived from an EMBL/GenBank/DDBJ whole genome shotgun (WGS) entry which is preliminary data.</text>
</comment>
<organism evidence="1 2">
    <name type="scientific">Oedothorax gibbosus</name>
    <dbReference type="NCBI Taxonomy" id="931172"/>
    <lineage>
        <taxon>Eukaryota</taxon>
        <taxon>Metazoa</taxon>
        <taxon>Ecdysozoa</taxon>
        <taxon>Arthropoda</taxon>
        <taxon>Chelicerata</taxon>
        <taxon>Arachnida</taxon>
        <taxon>Araneae</taxon>
        <taxon>Araneomorphae</taxon>
        <taxon>Entelegynae</taxon>
        <taxon>Araneoidea</taxon>
        <taxon>Linyphiidae</taxon>
        <taxon>Erigoninae</taxon>
        <taxon>Oedothorax</taxon>
    </lineage>
</organism>
<dbReference type="EMBL" id="JAFNEN010001254">
    <property type="protein sequence ID" value="KAG8174320.1"/>
    <property type="molecule type" value="Genomic_DNA"/>
</dbReference>
<accession>A0AAV6TSB5</accession>
<sequence>MIPLVSSLSNIEQAFRVFKNLKTFFKTVITKHRDTFDSKNIRDCIDSYIYEQNSRLLKDPNTTFCGKFHY</sequence>
<gene>
    <name evidence="1" type="ORF">JTE90_007786</name>
</gene>
<keyword evidence="2" id="KW-1185">Reference proteome</keyword>